<dbReference type="Proteomes" id="UP000282837">
    <property type="component" value="Unassembled WGS sequence"/>
</dbReference>
<comment type="caution">
    <text evidence="1">The sequence shown here is derived from an EMBL/GenBank/DDBJ whole genome shotgun (WGS) entry which is preliminary data.</text>
</comment>
<name>A0A3S2VBH9_9SPHN</name>
<evidence type="ECO:0000313" key="2">
    <source>
        <dbReference type="Proteomes" id="UP000282837"/>
    </source>
</evidence>
<protein>
    <submittedName>
        <fullName evidence="1">RusA family crossover junction endodeoxyribonuclease</fullName>
    </submittedName>
</protein>
<sequence length="161" mass="18157">MATTSKMKPQPAQPKVATTLTGTMTSKHEITFFLPFAPIPSPRPQARVIGKFASFYMPKAYMDWKRAVADYVYQQVQHTPSELLEAPVEVTAEYIVTPPKTTKLSFPKPDLDNYEKSLLDALSMATTIWKDDTQVHQMLSSKRWAAEGEETGMSVRLIFGR</sequence>
<gene>
    <name evidence="1" type="ORF">EOE18_14735</name>
</gene>
<organism evidence="1 2">
    <name type="scientific">Novosphingobium umbonatum</name>
    <dbReference type="NCBI Taxonomy" id="1908524"/>
    <lineage>
        <taxon>Bacteria</taxon>
        <taxon>Pseudomonadati</taxon>
        <taxon>Pseudomonadota</taxon>
        <taxon>Alphaproteobacteria</taxon>
        <taxon>Sphingomonadales</taxon>
        <taxon>Sphingomonadaceae</taxon>
        <taxon>Novosphingobium</taxon>
    </lineage>
</organism>
<reference evidence="1 2" key="1">
    <citation type="submission" date="2019-01" db="EMBL/GenBank/DDBJ databases">
        <authorList>
            <person name="Chen W.-M."/>
        </authorList>
    </citation>
    <scope>NUCLEOTIDE SEQUENCE [LARGE SCALE GENOMIC DNA]</scope>
    <source>
        <strain evidence="1 2">FSY-9</strain>
    </source>
</reference>
<proteinExistence type="predicted"/>
<dbReference type="AlphaFoldDB" id="A0A3S2VBH9"/>
<dbReference type="SUPFAM" id="SSF103084">
    <property type="entry name" value="Holliday junction resolvase RusA"/>
    <property type="match status" value="1"/>
</dbReference>
<dbReference type="EMBL" id="SACO01000013">
    <property type="protein sequence ID" value="RVU03576.1"/>
    <property type="molecule type" value="Genomic_DNA"/>
</dbReference>
<dbReference type="Gene3D" id="3.30.1330.70">
    <property type="entry name" value="Holliday junction resolvase RusA"/>
    <property type="match status" value="1"/>
</dbReference>
<keyword evidence="2" id="KW-1185">Reference proteome</keyword>
<accession>A0A3S2VBH9</accession>
<dbReference type="OrthoDB" id="8481412at2"/>
<dbReference type="GO" id="GO:0006310">
    <property type="term" value="P:DNA recombination"/>
    <property type="evidence" value="ECO:0007669"/>
    <property type="project" value="InterPro"/>
</dbReference>
<dbReference type="GO" id="GO:0006281">
    <property type="term" value="P:DNA repair"/>
    <property type="evidence" value="ECO:0007669"/>
    <property type="project" value="InterPro"/>
</dbReference>
<dbReference type="InterPro" id="IPR036614">
    <property type="entry name" value="RusA-like_sf"/>
</dbReference>
<dbReference type="Pfam" id="PF05866">
    <property type="entry name" value="RusA"/>
    <property type="match status" value="1"/>
</dbReference>
<dbReference type="GO" id="GO:0000287">
    <property type="term" value="F:magnesium ion binding"/>
    <property type="evidence" value="ECO:0007669"/>
    <property type="project" value="InterPro"/>
</dbReference>
<dbReference type="InterPro" id="IPR008822">
    <property type="entry name" value="Endonuclease_RusA-like"/>
</dbReference>
<evidence type="ECO:0000313" key="1">
    <source>
        <dbReference type="EMBL" id="RVU03576.1"/>
    </source>
</evidence>